<name>A0A5A7PDU9_STRAF</name>
<dbReference type="EMBL" id="BKCP01004428">
    <property type="protein sequence ID" value="GER31103.1"/>
    <property type="molecule type" value="Genomic_DNA"/>
</dbReference>
<organism evidence="1 2">
    <name type="scientific">Striga asiatica</name>
    <name type="common">Asiatic witchweed</name>
    <name type="synonym">Buchnera asiatica</name>
    <dbReference type="NCBI Taxonomy" id="4170"/>
    <lineage>
        <taxon>Eukaryota</taxon>
        <taxon>Viridiplantae</taxon>
        <taxon>Streptophyta</taxon>
        <taxon>Embryophyta</taxon>
        <taxon>Tracheophyta</taxon>
        <taxon>Spermatophyta</taxon>
        <taxon>Magnoliopsida</taxon>
        <taxon>eudicotyledons</taxon>
        <taxon>Gunneridae</taxon>
        <taxon>Pentapetalae</taxon>
        <taxon>asterids</taxon>
        <taxon>lamiids</taxon>
        <taxon>Lamiales</taxon>
        <taxon>Orobanchaceae</taxon>
        <taxon>Buchnereae</taxon>
        <taxon>Striga</taxon>
    </lineage>
</organism>
<accession>A0A5A7PDU9</accession>
<dbReference type="Proteomes" id="UP000325081">
    <property type="component" value="Unassembled WGS sequence"/>
</dbReference>
<comment type="caution">
    <text evidence="1">The sequence shown here is derived from an EMBL/GenBank/DDBJ whole genome shotgun (WGS) entry which is preliminary data.</text>
</comment>
<reference evidence="2" key="1">
    <citation type="journal article" date="2019" name="Curr. Biol.">
        <title>Genome Sequence of Striga asiatica Provides Insight into the Evolution of Plant Parasitism.</title>
        <authorList>
            <person name="Yoshida S."/>
            <person name="Kim S."/>
            <person name="Wafula E.K."/>
            <person name="Tanskanen J."/>
            <person name="Kim Y.M."/>
            <person name="Honaas L."/>
            <person name="Yang Z."/>
            <person name="Spallek T."/>
            <person name="Conn C.E."/>
            <person name="Ichihashi Y."/>
            <person name="Cheong K."/>
            <person name="Cui S."/>
            <person name="Der J.P."/>
            <person name="Gundlach H."/>
            <person name="Jiao Y."/>
            <person name="Hori C."/>
            <person name="Ishida J.K."/>
            <person name="Kasahara H."/>
            <person name="Kiba T."/>
            <person name="Kim M.S."/>
            <person name="Koo N."/>
            <person name="Laohavisit A."/>
            <person name="Lee Y.H."/>
            <person name="Lumba S."/>
            <person name="McCourt P."/>
            <person name="Mortimer J.C."/>
            <person name="Mutuku J.M."/>
            <person name="Nomura T."/>
            <person name="Sasaki-Sekimoto Y."/>
            <person name="Seto Y."/>
            <person name="Wang Y."/>
            <person name="Wakatake T."/>
            <person name="Sakakibara H."/>
            <person name="Demura T."/>
            <person name="Yamaguchi S."/>
            <person name="Yoneyama K."/>
            <person name="Manabe R.I."/>
            <person name="Nelson D.C."/>
            <person name="Schulman A.H."/>
            <person name="Timko M.P."/>
            <person name="dePamphilis C.W."/>
            <person name="Choi D."/>
            <person name="Shirasu K."/>
        </authorList>
    </citation>
    <scope>NUCLEOTIDE SEQUENCE [LARGE SCALE GENOMIC DNA]</scope>
    <source>
        <strain evidence="2">cv. UVA1</strain>
    </source>
</reference>
<sequence>MVGRSERAVCDVKSVFGPRMVVGSTRGGGWTCSVPADDSVRSADGSVRSADGSVRSADGSVRATDCCWSGPRTVVELDRWMVVSSAMEIRPGCSILDLVMEVMARTDFYLLRNSTMSGTFSPAISLVISFGEVTYTSSVCEEII</sequence>
<proteinExistence type="predicted"/>
<dbReference type="AlphaFoldDB" id="A0A5A7PDU9"/>
<protein>
    <submittedName>
        <fullName evidence="1">YhgE/Pip-like protein</fullName>
    </submittedName>
</protein>
<gene>
    <name evidence="1" type="ORF">STAS_07089</name>
</gene>
<keyword evidence="2" id="KW-1185">Reference proteome</keyword>
<evidence type="ECO:0000313" key="1">
    <source>
        <dbReference type="EMBL" id="GER31103.1"/>
    </source>
</evidence>
<evidence type="ECO:0000313" key="2">
    <source>
        <dbReference type="Proteomes" id="UP000325081"/>
    </source>
</evidence>